<reference evidence="6 7" key="1">
    <citation type="submission" date="2019-05" db="EMBL/GenBank/DDBJ databases">
        <title>Another draft genome of Portunus trituberculatus and its Hox gene families provides insights of decapod evolution.</title>
        <authorList>
            <person name="Jeong J.-H."/>
            <person name="Song I."/>
            <person name="Kim S."/>
            <person name="Choi T."/>
            <person name="Kim D."/>
            <person name="Ryu S."/>
            <person name="Kim W."/>
        </authorList>
    </citation>
    <scope>NUCLEOTIDE SEQUENCE [LARGE SCALE GENOMIC DNA]</scope>
    <source>
        <tissue evidence="6">Muscle</tissue>
    </source>
</reference>
<sequence length="126" mass="14175">MISKRESAPKHHKMMVGSAVQWVRAVLGAITVEPVMLVDGACKEAMLIYTENVQMNKICSVKLGYSPEVCANLTAHPQESVNVQREFSLFAFYNSILMSIPPLIFILFMGAWSDKYGRKVRLCHII</sequence>
<name>A0A5B7H7D3_PORTR</name>
<evidence type="ECO:0000256" key="2">
    <source>
        <dbReference type="ARBA" id="ARBA00022692"/>
    </source>
</evidence>
<dbReference type="EMBL" id="VSRR010023520">
    <property type="protein sequence ID" value="MPC65565.1"/>
    <property type="molecule type" value="Genomic_DNA"/>
</dbReference>
<dbReference type="PANTHER" id="PTHR23507:SF1">
    <property type="entry name" value="FI18259P1-RELATED"/>
    <property type="match status" value="1"/>
</dbReference>
<dbReference type="OrthoDB" id="6360984at2759"/>
<evidence type="ECO:0000313" key="7">
    <source>
        <dbReference type="Proteomes" id="UP000324222"/>
    </source>
</evidence>
<dbReference type="GO" id="GO:0016020">
    <property type="term" value="C:membrane"/>
    <property type="evidence" value="ECO:0007669"/>
    <property type="project" value="UniProtKB-SubCell"/>
</dbReference>
<feature type="transmembrane region" description="Helical" evidence="5">
    <location>
        <begin position="90"/>
        <end position="112"/>
    </location>
</feature>
<keyword evidence="7" id="KW-1185">Reference proteome</keyword>
<dbReference type="AlphaFoldDB" id="A0A5B7H7D3"/>
<keyword evidence="4 5" id="KW-0472">Membrane</keyword>
<evidence type="ECO:0000313" key="6">
    <source>
        <dbReference type="EMBL" id="MPC65565.1"/>
    </source>
</evidence>
<gene>
    <name evidence="6" type="ORF">E2C01_059703</name>
</gene>
<comment type="subcellular location">
    <subcellularLocation>
        <location evidence="1">Membrane</location>
        <topology evidence="1">Multi-pass membrane protein</topology>
    </subcellularLocation>
</comment>
<proteinExistence type="predicted"/>
<keyword evidence="3 5" id="KW-1133">Transmembrane helix</keyword>
<protein>
    <submittedName>
        <fullName evidence="6">Uncharacterized protein</fullName>
    </submittedName>
</protein>
<organism evidence="6 7">
    <name type="scientific">Portunus trituberculatus</name>
    <name type="common">Swimming crab</name>
    <name type="synonym">Neptunus trituberculatus</name>
    <dbReference type="NCBI Taxonomy" id="210409"/>
    <lineage>
        <taxon>Eukaryota</taxon>
        <taxon>Metazoa</taxon>
        <taxon>Ecdysozoa</taxon>
        <taxon>Arthropoda</taxon>
        <taxon>Crustacea</taxon>
        <taxon>Multicrustacea</taxon>
        <taxon>Malacostraca</taxon>
        <taxon>Eumalacostraca</taxon>
        <taxon>Eucarida</taxon>
        <taxon>Decapoda</taxon>
        <taxon>Pleocyemata</taxon>
        <taxon>Brachyura</taxon>
        <taxon>Eubrachyura</taxon>
        <taxon>Portunoidea</taxon>
        <taxon>Portunidae</taxon>
        <taxon>Portuninae</taxon>
        <taxon>Portunus</taxon>
    </lineage>
</organism>
<evidence type="ECO:0000256" key="3">
    <source>
        <dbReference type="ARBA" id="ARBA00022989"/>
    </source>
</evidence>
<evidence type="ECO:0000256" key="1">
    <source>
        <dbReference type="ARBA" id="ARBA00004141"/>
    </source>
</evidence>
<dbReference type="Proteomes" id="UP000324222">
    <property type="component" value="Unassembled WGS sequence"/>
</dbReference>
<comment type="caution">
    <text evidence="6">The sequence shown here is derived from an EMBL/GenBank/DDBJ whole genome shotgun (WGS) entry which is preliminary data.</text>
</comment>
<evidence type="ECO:0000256" key="5">
    <source>
        <dbReference type="SAM" id="Phobius"/>
    </source>
</evidence>
<evidence type="ECO:0000256" key="4">
    <source>
        <dbReference type="ARBA" id="ARBA00023136"/>
    </source>
</evidence>
<dbReference type="PANTHER" id="PTHR23507">
    <property type="entry name" value="ZGC:174356"/>
    <property type="match status" value="1"/>
</dbReference>
<accession>A0A5B7H7D3</accession>
<keyword evidence="2 5" id="KW-0812">Transmembrane</keyword>
<dbReference type="GO" id="GO:0022857">
    <property type="term" value="F:transmembrane transporter activity"/>
    <property type="evidence" value="ECO:0007669"/>
    <property type="project" value="TreeGrafter"/>
</dbReference>